<protein>
    <submittedName>
        <fullName evidence="2">Uncharacterized protein</fullName>
    </submittedName>
</protein>
<evidence type="ECO:0000313" key="2">
    <source>
        <dbReference type="EMBL" id="KAK9988358.1"/>
    </source>
</evidence>
<reference evidence="2 3" key="1">
    <citation type="submission" date="2024-01" db="EMBL/GenBank/DDBJ databases">
        <title>A telomere-to-telomere, gap-free genome of sweet tea (Lithocarpus litseifolius).</title>
        <authorList>
            <person name="Zhou J."/>
        </authorList>
    </citation>
    <scope>NUCLEOTIDE SEQUENCE [LARGE SCALE GENOMIC DNA]</scope>
    <source>
        <strain evidence="2">Zhou-2022a</strain>
        <tissue evidence="2">Leaf</tissue>
    </source>
</reference>
<dbReference type="Proteomes" id="UP001459277">
    <property type="component" value="Unassembled WGS sequence"/>
</dbReference>
<sequence length="127" mass="13822">MSLTHEKRLDSEGGSGTEQVLSVVPCKPRSFKENGAMVEVLYNRLEAKSSALKQAMEVQASLPAESPSFIKTLVRSNVTGGYWLVSSKLYIKVKNLTIAGCQTDLFLLTYLMAASSSTILQNTFAKA</sequence>
<evidence type="ECO:0000313" key="3">
    <source>
        <dbReference type="Proteomes" id="UP001459277"/>
    </source>
</evidence>
<organism evidence="2 3">
    <name type="scientific">Lithocarpus litseifolius</name>
    <dbReference type="NCBI Taxonomy" id="425828"/>
    <lineage>
        <taxon>Eukaryota</taxon>
        <taxon>Viridiplantae</taxon>
        <taxon>Streptophyta</taxon>
        <taxon>Embryophyta</taxon>
        <taxon>Tracheophyta</taxon>
        <taxon>Spermatophyta</taxon>
        <taxon>Magnoliopsida</taxon>
        <taxon>eudicotyledons</taxon>
        <taxon>Gunneridae</taxon>
        <taxon>Pentapetalae</taxon>
        <taxon>rosids</taxon>
        <taxon>fabids</taxon>
        <taxon>Fagales</taxon>
        <taxon>Fagaceae</taxon>
        <taxon>Lithocarpus</taxon>
    </lineage>
</organism>
<accession>A0AAW2BRP9</accession>
<feature type="region of interest" description="Disordered" evidence="1">
    <location>
        <begin position="1"/>
        <end position="20"/>
    </location>
</feature>
<dbReference type="AlphaFoldDB" id="A0AAW2BRP9"/>
<comment type="caution">
    <text evidence="2">The sequence shown here is derived from an EMBL/GenBank/DDBJ whole genome shotgun (WGS) entry which is preliminary data.</text>
</comment>
<evidence type="ECO:0000256" key="1">
    <source>
        <dbReference type="SAM" id="MobiDB-lite"/>
    </source>
</evidence>
<feature type="compositionally biased region" description="Basic and acidic residues" evidence="1">
    <location>
        <begin position="1"/>
        <end position="11"/>
    </location>
</feature>
<keyword evidence="3" id="KW-1185">Reference proteome</keyword>
<dbReference type="EMBL" id="JAZDWU010000010">
    <property type="protein sequence ID" value="KAK9988358.1"/>
    <property type="molecule type" value="Genomic_DNA"/>
</dbReference>
<gene>
    <name evidence="2" type="ORF">SO802_028597</name>
</gene>
<name>A0AAW2BRP9_9ROSI</name>
<proteinExistence type="predicted"/>